<gene>
    <name evidence="1" type="ORF">B0F90DRAFT_1772779</name>
</gene>
<evidence type="ECO:0000313" key="2">
    <source>
        <dbReference type="Proteomes" id="UP001203297"/>
    </source>
</evidence>
<dbReference type="EMBL" id="WTXG01000133">
    <property type="protein sequence ID" value="KAI0292070.1"/>
    <property type="molecule type" value="Genomic_DNA"/>
</dbReference>
<keyword evidence="2" id="KW-1185">Reference proteome</keyword>
<organism evidence="1 2">
    <name type="scientific">Multifurca ochricompacta</name>
    <dbReference type="NCBI Taxonomy" id="376703"/>
    <lineage>
        <taxon>Eukaryota</taxon>
        <taxon>Fungi</taxon>
        <taxon>Dikarya</taxon>
        <taxon>Basidiomycota</taxon>
        <taxon>Agaricomycotina</taxon>
        <taxon>Agaricomycetes</taxon>
        <taxon>Russulales</taxon>
        <taxon>Russulaceae</taxon>
        <taxon>Multifurca</taxon>
    </lineage>
</organism>
<proteinExistence type="predicted"/>
<reference evidence="1" key="1">
    <citation type="journal article" date="2022" name="New Phytol.">
        <title>Evolutionary transition to the ectomycorrhizal habit in the genomes of a hyperdiverse lineage of mushroom-forming fungi.</title>
        <authorList>
            <person name="Looney B."/>
            <person name="Miyauchi S."/>
            <person name="Morin E."/>
            <person name="Drula E."/>
            <person name="Courty P.E."/>
            <person name="Kohler A."/>
            <person name="Kuo A."/>
            <person name="LaButti K."/>
            <person name="Pangilinan J."/>
            <person name="Lipzen A."/>
            <person name="Riley R."/>
            <person name="Andreopoulos W."/>
            <person name="He G."/>
            <person name="Johnson J."/>
            <person name="Nolan M."/>
            <person name="Tritt A."/>
            <person name="Barry K.W."/>
            <person name="Grigoriev I.V."/>
            <person name="Nagy L.G."/>
            <person name="Hibbett D."/>
            <person name="Henrissat B."/>
            <person name="Matheny P.B."/>
            <person name="Labbe J."/>
            <person name="Martin F.M."/>
        </authorList>
    </citation>
    <scope>NUCLEOTIDE SEQUENCE</scope>
    <source>
        <strain evidence="1">BPL690</strain>
    </source>
</reference>
<protein>
    <submittedName>
        <fullName evidence="1">Uncharacterized protein</fullName>
    </submittedName>
</protein>
<evidence type="ECO:0000313" key="1">
    <source>
        <dbReference type="EMBL" id="KAI0292070.1"/>
    </source>
</evidence>
<name>A0AAD4QFJ0_9AGAM</name>
<comment type="caution">
    <text evidence="1">The sequence shown here is derived from an EMBL/GenBank/DDBJ whole genome shotgun (WGS) entry which is preliminary data.</text>
</comment>
<dbReference type="Proteomes" id="UP001203297">
    <property type="component" value="Unassembled WGS sequence"/>
</dbReference>
<accession>A0AAD4QFJ0</accession>
<dbReference type="AlphaFoldDB" id="A0AAD4QFJ0"/>
<sequence>QCFGHAFISEYMEHFHPTKPLSACQCTCNGVTHHLPPHPPGVPSLRCVLC</sequence>
<feature type="non-terminal residue" evidence="1">
    <location>
        <position position="1"/>
    </location>
</feature>